<keyword evidence="1" id="KW-0547">Nucleotide-binding</keyword>
<keyword evidence="5" id="KW-0378">Hydrolase</keyword>
<dbReference type="CDD" id="cd18799">
    <property type="entry name" value="SF2_C_EcoAI-like"/>
    <property type="match status" value="1"/>
</dbReference>
<feature type="domain" description="Helicase ATP-binding" evidence="3">
    <location>
        <begin position="45"/>
        <end position="247"/>
    </location>
</feature>
<sequence>MSWARRAVARLTPCAPRLAALRLRQLSSAPTLRPYQEECVEECLLSLAAGVSRIGVSSPTGSGKTTMFTSLLARLPPLPNAYGGAGSRVLILVSSIELALQTARVVAAAHPELLVELEQGARFRASGAADVTVATYQTLHRSPARLDKFDPAGFKGVIVDEAHHAAAPAYRSVLAHFDPAVAEGPPEEAREGSAREGPAREGPAREGPAREGPPAAARPVPIIGFSATFARHDGLALGTVFDRIVFHKDFLEMIAEEWLCPVRFTAVRATIDLSAVRLSTASGDFTPTSLANVVNTPAVNRLIVRSWLDRAAARRSTIVFCVNIAHVEALTAEFRGAGIDARFLHGGTAMRERRSLLEDFRAGVFPVLVNCAILTEGADVPAIDCVLLARPTRSRNLFSQMIGRGMRLSPATGKTDCIVLDLVGNSERGVVCTPTLFGLDPESIDDATLDEMQQRSSSDSDSLPPPDMTGEVPDPSAITYEEWGPAELQRAMLQRTRGVLERMTPNAWVDCGDDIYVLELPPSNGYVRIERDSPHAETDARAKGGPADGWLGNYFARNDAEQAAALNPFTRRGSVRKVAPYRRPRLLLHVDSLEAALRGCDTFATSLAGRGLGGISMLARNAPWRARPASESQRALVERRLGLDKMRAAGAEHTPPLPALTKGQAATVLTRLRCGAKSRWEREASAHNREVRAQRKEHERRARETVSVGPLSR</sequence>
<dbReference type="InterPro" id="IPR050742">
    <property type="entry name" value="Helicase_Restrict-Modif_Enz"/>
</dbReference>
<dbReference type="GO" id="GO:0032042">
    <property type="term" value="P:mitochondrial DNA metabolic process"/>
    <property type="evidence" value="ECO:0007669"/>
    <property type="project" value="TreeGrafter"/>
</dbReference>
<organism evidence="5 6">
    <name type="scientific">Tilletiopsis washingtonensis</name>
    <dbReference type="NCBI Taxonomy" id="58919"/>
    <lineage>
        <taxon>Eukaryota</taxon>
        <taxon>Fungi</taxon>
        <taxon>Dikarya</taxon>
        <taxon>Basidiomycota</taxon>
        <taxon>Ustilaginomycotina</taxon>
        <taxon>Exobasidiomycetes</taxon>
        <taxon>Entylomatales</taxon>
        <taxon>Entylomatales incertae sedis</taxon>
        <taxon>Tilletiopsis</taxon>
    </lineage>
</organism>
<dbReference type="PROSITE" id="PS51194">
    <property type="entry name" value="HELICASE_CTER"/>
    <property type="match status" value="1"/>
</dbReference>
<dbReference type="OrthoDB" id="270584at2759"/>
<dbReference type="InterPro" id="IPR003593">
    <property type="entry name" value="AAA+_ATPase"/>
</dbReference>
<dbReference type="SMART" id="SM00382">
    <property type="entry name" value="AAA"/>
    <property type="match status" value="1"/>
</dbReference>
<feature type="region of interest" description="Disordered" evidence="2">
    <location>
        <begin position="683"/>
        <end position="713"/>
    </location>
</feature>
<reference evidence="5 6" key="1">
    <citation type="journal article" date="2018" name="Mol. Biol. Evol.">
        <title>Broad Genomic Sampling Reveals a Smut Pathogenic Ancestry of the Fungal Clade Ustilaginomycotina.</title>
        <authorList>
            <person name="Kijpornyongpan T."/>
            <person name="Mondo S.J."/>
            <person name="Barry K."/>
            <person name="Sandor L."/>
            <person name="Lee J."/>
            <person name="Lipzen A."/>
            <person name="Pangilinan J."/>
            <person name="LaButti K."/>
            <person name="Hainaut M."/>
            <person name="Henrissat B."/>
            <person name="Grigoriev I.V."/>
            <person name="Spatafora J.W."/>
            <person name="Aime M.C."/>
        </authorList>
    </citation>
    <scope>NUCLEOTIDE SEQUENCE [LARGE SCALE GENOMIC DNA]</scope>
    <source>
        <strain evidence="5 6">MCA 4186</strain>
    </source>
</reference>
<dbReference type="PROSITE" id="PS51192">
    <property type="entry name" value="HELICASE_ATP_BIND_1"/>
    <property type="match status" value="1"/>
</dbReference>
<dbReference type="GO" id="GO:0036121">
    <property type="term" value="F:double-stranded DNA helicase activity"/>
    <property type="evidence" value="ECO:0007669"/>
    <property type="project" value="TreeGrafter"/>
</dbReference>
<evidence type="ECO:0000313" key="6">
    <source>
        <dbReference type="Proteomes" id="UP000245946"/>
    </source>
</evidence>
<dbReference type="SUPFAM" id="SSF52540">
    <property type="entry name" value="P-loop containing nucleoside triphosphate hydrolases"/>
    <property type="match status" value="1"/>
</dbReference>
<feature type="compositionally biased region" description="Basic and acidic residues" evidence="2">
    <location>
        <begin position="683"/>
        <end position="704"/>
    </location>
</feature>
<dbReference type="GO" id="GO:0070125">
    <property type="term" value="P:mitochondrial translational elongation"/>
    <property type="evidence" value="ECO:0007669"/>
    <property type="project" value="TreeGrafter"/>
</dbReference>
<dbReference type="Proteomes" id="UP000245946">
    <property type="component" value="Unassembled WGS sequence"/>
</dbReference>
<feature type="region of interest" description="Disordered" evidence="2">
    <location>
        <begin position="450"/>
        <end position="477"/>
    </location>
</feature>
<dbReference type="PANTHER" id="PTHR47396:SF1">
    <property type="entry name" value="ATP-DEPENDENT HELICASE IRC3-RELATED"/>
    <property type="match status" value="1"/>
</dbReference>
<protein>
    <submittedName>
        <fullName evidence="5">P-loop containing nucleoside triphosphate hydrolase protein</fullName>
    </submittedName>
</protein>
<gene>
    <name evidence="5" type="ORF">FA09DRAFT_320337</name>
</gene>
<dbReference type="GO" id="GO:0005524">
    <property type="term" value="F:ATP binding"/>
    <property type="evidence" value="ECO:0007669"/>
    <property type="project" value="InterPro"/>
</dbReference>
<keyword evidence="1" id="KW-0067">ATP-binding</keyword>
<dbReference type="EMBL" id="KZ819297">
    <property type="protein sequence ID" value="PWN96822.1"/>
    <property type="molecule type" value="Genomic_DNA"/>
</dbReference>
<dbReference type="GO" id="GO:0061749">
    <property type="term" value="F:forked DNA-dependent helicase activity"/>
    <property type="evidence" value="ECO:0007669"/>
    <property type="project" value="TreeGrafter"/>
</dbReference>
<dbReference type="STRING" id="58919.A0A316Z794"/>
<dbReference type="GO" id="GO:0000403">
    <property type="term" value="F:Y-form DNA binding"/>
    <property type="evidence" value="ECO:0007669"/>
    <property type="project" value="TreeGrafter"/>
</dbReference>
<dbReference type="InterPro" id="IPR006935">
    <property type="entry name" value="Helicase/UvrB_N"/>
</dbReference>
<evidence type="ECO:0000259" key="4">
    <source>
        <dbReference type="PROSITE" id="PS51194"/>
    </source>
</evidence>
<dbReference type="InterPro" id="IPR027417">
    <property type="entry name" value="P-loop_NTPase"/>
</dbReference>
<keyword evidence="6" id="KW-1185">Reference proteome</keyword>
<dbReference type="SMART" id="SM00487">
    <property type="entry name" value="DEXDc"/>
    <property type="match status" value="1"/>
</dbReference>
<dbReference type="GO" id="GO:0016787">
    <property type="term" value="F:hydrolase activity"/>
    <property type="evidence" value="ECO:0007669"/>
    <property type="project" value="UniProtKB-KW"/>
</dbReference>
<dbReference type="InterPro" id="IPR001650">
    <property type="entry name" value="Helicase_C-like"/>
</dbReference>
<proteinExistence type="predicted"/>
<evidence type="ECO:0000259" key="3">
    <source>
        <dbReference type="PROSITE" id="PS51192"/>
    </source>
</evidence>
<dbReference type="GO" id="GO:0005759">
    <property type="term" value="C:mitochondrial matrix"/>
    <property type="evidence" value="ECO:0007669"/>
    <property type="project" value="TreeGrafter"/>
</dbReference>
<dbReference type="SMART" id="SM00490">
    <property type="entry name" value="HELICc"/>
    <property type="match status" value="1"/>
</dbReference>
<dbReference type="Gene3D" id="3.40.50.300">
    <property type="entry name" value="P-loop containing nucleotide triphosphate hydrolases"/>
    <property type="match status" value="2"/>
</dbReference>
<dbReference type="RefSeq" id="XP_025597101.1">
    <property type="nucleotide sequence ID" value="XM_025740973.1"/>
</dbReference>
<name>A0A316Z794_9BASI</name>
<feature type="compositionally biased region" description="Basic and acidic residues" evidence="2">
    <location>
        <begin position="187"/>
        <end position="209"/>
    </location>
</feature>
<accession>A0A316Z794</accession>
<evidence type="ECO:0000256" key="2">
    <source>
        <dbReference type="SAM" id="MobiDB-lite"/>
    </source>
</evidence>
<dbReference type="PANTHER" id="PTHR47396">
    <property type="entry name" value="TYPE I RESTRICTION ENZYME ECOKI R PROTEIN"/>
    <property type="match status" value="1"/>
</dbReference>
<feature type="region of interest" description="Disordered" evidence="2">
    <location>
        <begin position="183"/>
        <end position="217"/>
    </location>
</feature>
<dbReference type="AlphaFoldDB" id="A0A316Z794"/>
<dbReference type="InterPro" id="IPR014001">
    <property type="entry name" value="Helicase_ATP-bd"/>
</dbReference>
<evidence type="ECO:0000256" key="1">
    <source>
        <dbReference type="ARBA" id="ARBA00022806"/>
    </source>
</evidence>
<dbReference type="Pfam" id="PF00271">
    <property type="entry name" value="Helicase_C"/>
    <property type="match status" value="1"/>
</dbReference>
<keyword evidence="1" id="KW-0347">Helicase</keyword>
<evidence type="ECO:0000313" key="5">
    <source>
        <dbReference type="EMBL" id="PWN96822.1"/>
    </source>
</evidence>
<dbReference type="Pfam" id="PF04851">
    <property type="entry name" value="ResIII"/>
    <property type="match status" value="1"/>
</dbReference>
<dbReference type="GeneID" id="37268517"/>
<feature type="domain" description="Helicase C-terminal" evidence="4">
    <location>
        <begin position="303"/>
        <end position="452"/>
    </location>
</feature>